<evidence type="ECO:0000313" key="4">
    <source>
        <dbReference type="Proteomes" id="UP000008068"/>
    </source>
</evidence>
<dbReference type="HOGENOM" id="CLU_1403567_0_0_1"/>
<evidence type="ECO:0000259" key="2">
    <source>
        <dbReference type="PROSITE" id="PS50097"/>
    </source>
</evidence>
<reference evidence="4" key="1">
    <citation type="submission" date="2011-07" db="EMBL/GenBank/DDBJ databases">
        <authorList>
            <consortium name="Caenorhabditis brenneri Sequencing and Analysis Consortium"/>
            <person name="Wilson R.K."/>
        </authorList>
    </citation>
    <scope>NUCLEOTIDE SEQUENCE [LARGE SCALE GENOMIC DNA]</scope>
    <source>
        <strain evidence="4">PB2801</strain>
    </source>
</reference>
<proteinExistence type="predicted"/>
<feature type="domain" description="BTB" evidence="2">
    <location>
        <begin position="33"/>
        <end position="89"/>
    </location>
</feature>
<dbReference type="PANTHER" id="PTHR22744:SF14">
    <property type="entry name" value="BTB DOMAIN-CONTAINING PROTEIN-RELATED"/>
    <property type="match status" value="1"/>
</dbReference>
<feature type="compositionally biased region" description="Basic and acidic residues" evidence="1">
    <location>
        <begin position="1"/>
        <end position="20"/>
    </location>
</feature>
<dbReference type="Gene3D" id="3.30.710.10">
    <property type="entry name" value="Potassium Channel Kv1.1, Chain A"/>
    <property type="match status" value="1"/>
</dbReference>
<gene>
    <name evidence="3" type="ORF">CAEBREN_19841</name>
</gene>
<evidence type="ECO:0000256" key="1">
    <source>
        <dbReference type="SAM" id="MobiDB-lite"/>
    </source>
</evidence>
<dbReference type="Pfam" id="PF00651">
    <property type="entry name" value="BTB"/>
    <property type="match status" value="1"/>
</dbReference>
<dbReference type="Proteomes" id="UP000008068">
    <property type="component" value="Unassembled WGS sequence"/>
</dbReference>
<dbReference type="InterPro" id="IPR011333">
    <property type="entry name" value="SKP1/BTB/POZ_sf"/>
</dbReference>
<keyword evidence="4" id="KW-1185">Reference proteome</keyword>
<feature type="region of interest" description="Disordered" evidence="1">
    <location>
        <begin position="1"/>
        <end position="30"/>
    </location>
</feature>
<dbReference type="PANTHER" id="PTHR22744">
    <property type="entry name" value="HELIX LOOP HELIX PROTEIN 21-RELATED"/>
    <property type="match status" value="1"/>
</dbReference>
<dbReference type="InParanoid" id="G0MIM7"/>
<organism evidence="4">
    <name type="scientific">Caenorhabditis brenneri</name>
    <name type="common">Nematode worm</name>
    <dbReference type="NCBI Taxonomy" id="135651"/>
    <lineage>
        <taxon>Eukaryota</taxon>
        <taxon>Metazoa</taxon>
        <taxon>Ecdysozoa</taxon>
        <taxon>Nematoda</taxon>
        <taxon>Chromadorea</taxon>
        <taxon>Rhabditida</taxon>
        <taxon>Rhabditina</taxon>
        <taxon>Rhabditomorpha</taxon>
        <taxon>Rhabditoidea</taxon>
        <taxon>Rhabditidae</taxon>
        <taxon>Peloderinae</taxon>
        <taxon>Caenorhabditis</taxon>
    </lineage>
</organism>
<dbReference type="EMBL" id="GL379796">
    <property type="protein sequence ID" value="EGT31342.1"/>
    <property type="molecule type" value="Genomic_DNA"/>
</dbReference>
<dbReference type="PROSITE" id="PS50097">
    <property type="entry name" value="BTB"/>
    <property type="match status" value="1"/>
</dbReference>
<protein>
    <recommendedName>
        <fullName evidence="2">BTB domain-containing protein</fullName>
    </recommendedName>
</protein>
<dbReference type="OrthoDB" id="409824at2759"/>
<dbReference type="AlphaFoldDB" id="G0MIM7"/>
<dbReference type="InterPro" id="IPR000210">
    <property type="entry name" value="BTB/POZ_dom"/>
</dbReference>
<sequence length="194" mass="22291">MSSESSRKRGGEKLDNEPADKVQAVSESTQDPDNVVLVVSEEKFNCSKKKLAEHSEHFKTMFFANFSEKNEKEVHLGDIHEYINVESALFAAGFLLSSTLENVCLEHLGQRSDYSSQEQLLLAEKTNSKNLLVRSAEKKKKTMYSNFQIQLCYPFRGVLCPNLSWKLLYSDRWSSTDTENRNLLLRAQKKDWNT</sequence>
<accession>G0MIM7</accession>
<evidence type="ECO:0000313" key="3">
    <source>
        <dbReference type="EMBL" id="EGT31342.1"/>
    </source>
</evidence>
<dbReference type="SUPFAM" id="SSF54695">
    <property type="entry name" value="POZ domain"/>
    <property type="match status" value="1"/>
</dbReference>
<name>G0MIM7_CAEBE</name>